<organism evidence="1 2">
    <name type="scientific">Halothermothrix orenii (strain H 168 / OCM 544 / DSM 9562)</name>
    <dbReference type="NCBI Taxonomy" id="373903"/>
    <lineage>
        <taxon>Bacteria</taxon>
        <taxon>Bacillati</taxon>
        <taxon>Bacillota</taxon>
        <taxon>Clostridia</taxon>
        <taxon>Halanaerobiales</taxon>
        <taxon>Halothermotrichaceae</taxon>
        <taxon>Halothermothrix</taxon>
    </lineage>
</organism>
<dbReference type="AlphaFoldDB" id="B8D1A8"/>
<dbReference type="Proteomes" id="UP000000719">
    <property type="component" value="Chromosome"/>
</dbReference>
<dbReference type="EMBL" id="CP001098">
    <property type="protein sequence ID" value="ACL71060.1"/>
    <property type="molecule type" value="Genomic_DNA"/>
</dbReference>
<dbReference type="eggNOG" id="ENOG502ZFHG">
    <property type="taxonomic scope" value="Bacteria"/>
</dbReference>
<proteinExistence type="predicted"/>
<evidence type="ECO:0000313" key="1">
    <source>
        <dbReference type="EMBL" id="ACL71060.1"/>
    </source>
</evidence>
<name>B8D1A8_HALOH</name>
<protein>
    <submittedName>
        <fullName evidence="1">Uncharacterized protein</fullName>
    </submittedName>
</protein>
<sequence length="60" mass="7146">MLDKKNIDLKIILSFVNAYEKLYEKGEISSKQLDEVLSLLDNYQIYDPEEFEKKLNEIFS</sequence>
<dbReference type="STRING" id="373903.Hore_23150"/>
<dbReference type="OrthoDB" id="2112199at2"/>
<keyword evidence="2" id="KW-1185">Reference proteome</keyword>
<dbReference type="KEGG" id="hor:Hore_23150"/>
<gene>
    <name evidence="1" type="ordered locus">Hore_23150</name>
</gene>
<evidence type="ECO:0000313" key="2">
    <source>
        <dbReference type="Proteomes" id="UP000000719"/>
    </source>
</evidence>
<reference evidence="1 2" key="1">
    <citation type="journal article" date="2009" name="PLoS ONE">
        <title>Genome analysis of the anaerobic thermohalophilic bacterium Halothermothrix orenii.</title>
        <authorList>
            <person name="Mavromatis K."/>
            <person name="Ivanova N."/>
            <person name="Anderson I."/>
            <person name="Lykidis A."/>
            <person name="Hooper S.D."/>
            <person name="Sun H."/>
            <person name="Kunin V."/>
            <person name="Lapidus A."/>
            <person name="Hugenholtz P."/>
            <person name="Patel B."/>
            <person name="Kyrpides N.C."/>
        </authorList>
    </citation>
    <scope>NUCLEOTIDE SEQUENCE [LARGE SCALE GENOMIC DNA]</scope>
    <source>
        <strain evidence="2">H 168 / OCM 544 / DSM 9562</strain>
    </source>
</reference>
<dbReference type="HOGENOM" id="CLU_2861522_0_0_9"/>
<dbReference type="RefSeq" id="WP_015924028.1">
    <property type="nucleotide sequence ID" value="NC_011899.1"/>
</dbReference>
<accession>B8D1A8</accession>